<keyword evidence="1" id="KW-0472">Membrane</keyword>
<keyword evidence="3" id="KW-1185">Reference proteome</keyword>
<evidence type="ECO:0000313" key="3">
    <source>
        <dbReference type="Proteomes" id="UP000748752"/>
    </source>
</evidence>
<evidence type="ECO:0008006" key="4">
    <source>
        <dbReference type="Google" id="ProtNLM"/>
    </source>
</evidence>
<feature type="transmembrane region" description="Helical" evidence="1">
    <location>
        <begin position="135"/>
        <end position="157"/>
    </location>
</feature>
<evidence type="ECO:0000313" key="2">
    <source>
        <dbReference type="EMBL" id="MBK1630179.1"/>
    </source>
</evidence>
<dbReference type="Proteomes" id="UP000748752">
    <property type="component" value="Unassembled WGS sequence"/>
</dbReference>
<comment type="caution">
    <text evidence="2">The sequence shown here is derived from an EMBL/GenBank/DDBJ whole genome shotgun (WGS) entry which is preliminary data.</text>
</comment>
<name>A0ABS1CE58_9GAMM</name>
<feature type="transmembrane region" description="Helical" evidence="1">
    <location>
        <begin position="163"/>
        <end position="182"/>
    </location>
</feature>
<reference evidence="2 3" key="1">
    <citation type="journal article" date="2020" name="Microorganisms">
        <title>Osmotic Adaptation and Compatible Solute Biosynthesis of Phototrophic Bacteria as Revealed from Genome Analyses.</title>
        <authorList>
            <person name="Imhoff J.F."/>
            <person name="Rahn T."/>
            <person name="Kunzel S."/>
            <person name="Keller A."/>
            <person name="Neulinger S.C."/>
        </authorList>
    </citation>
    <scope>NUCLEOTIDE SEQUENCE [LARGE SCALE GENOMIC DNA]</scope>
    <source>
        <strain evidence="2 3">DSM 6210</strain>
    </source>
</reference>
<keyword evidence="1" id="KW-0812">Transmembrane</keyword>
<feature type="transmembrane region" description="Helical" evidence="1">
    <location>
        <begin position="34"/>
        <end position="53"/>
    </location>
</feature>
<sequence length="191" mass="19291">MVIAVALLIPVIPFVVIGELPGEQWLSAAGDDALVFGLIGGGLLAADVLLPVPSSIIGTLLGARLGFVPGLFWAWSGLMLGALVGYGVGRLLLGRLGERLPQAPTLALLLLSRPVPVLAEAVTVTAGAERLSLPVFLAVCAAGNLVYAGALTASGAAFLPTGLAGPGLAIPLAVPALGWLIWRRVEHQGSG</sequence>
<gene>
    <name evidence="2" type="ORF">CKO31_05360</name>
</gene>
<keyword evidence="1" id="KW-1133">Transmembrane helix</keyword>
<proteinExistence type="predicted"/>
<dbReference type="EMBL" id="NRRV01000009">
    <property type="protein sequence ID" value="MBK1630179.1"/>
    <property type="molecule type" value="Genomic_DNA"/>
</dbReference>
<evidence type="ECO:0000256" key="1">
    <source>
        <dbReference type="SAM" id="Phobius"/>
    </source>
</evidence>
<accession>A0ABS1CE58</accession>
<organism evidence="2 3">
    <name type="scientific">Thiohalocapsa halophila</name>
    <dbReference type="NCBI Taxonomy" id="69359"/>
    <lineage>
        <taxon>Bacteria</taxon>
        <taxon>Pseudomonadati</taxon>
        <taxon>Pseudomonadota</taxon>
        <taxon>Gammaproteobacteria</taxon>
        <taxon>Chromatiales</taxon>
        <taxon>Chromatiaceae</taxon>
        <taxon>Thiohalocapsa</taxon>
    </lineage>
</organism>
<protein>
    <recommendedName>
        <fullName evidence="4">DedA family protein</fullName>
    </recommendedName>
</protein>
<feature type="transmembrane region" description="Helical" evidence="1">
    <location>
        <begin position="65"/>
        <end position="86"/>
    </location>
</feature>